<protein>
    <recommendedName>
        <fullName evidence="4">Ommochrome-binding protein</fullName>
    </recommendedName>
</protein>
<feature type="chain" id="PRO_5037416194" description="Ommochrome-binding protein" evidence="1">
    <location>
        <begin position="16"/>
        <end position="273"/>
    </location>
</feature>
<reference evidence="2" key="2">
    <citation type="submission" date="2020-12" db="EMBL/GenBank/DDBJ databases">
        <authorList>
            <person name="Kanost M."/>
        </authorList>
    </citation>
    <scope>NUCLEOTIDE SEQUENCE</scope>
</reference>
<dbReference type="AlphaFoldDB" id="A0A921Z869"/>
<accession>A0A921Z869</accession>
<dbReference type="Proteomes" id="UP000791440">
    <property type="component" value="Unassembled WGS sequence"/>
</dbReference>
<keyword evidence="3" id="KW-1185">Reference proteome</keyword>
<reference evidence="2" key="1">
    <citation type="journal article" date="2016" name="Insect Biochem. Mol. Biol.">
        <title>Multifaceted biological insights from a draft genome sequence of the tobacco hornworm moth, Manduca sexta.</title>
        <authorList>
            <person name="Kanost M.R."/>
            <person name="Arrese E.L."/>
            <person name="Cao X."/>
            <person name="Chen Y.R."/>
            <person name="Chellapilla S."/>
            <person name="Goldsmith M.R."/>
            <person name="Grosse-Wilde E."/>
            <person name="Heckel D.G."/>
            <person name="Herndon N."/>
            <person name="Jiang H."/>
            <person name="Papanicolaou A."/>
            <person name="Qu J."/>
            <person name="Soulages J.L."/>
            <person name="Vogel H."/>
            <person name="Walters J."/>
            <person name="Waterhouse R.M."/>
            <person name="Ahn S.J."/>
            <person name="Almeida F.C."/>
            <person name="An C."/>
            <person name="Aqrawi P."/>
            <person name="Bretschneider A."/>
            <person name="Bryant W.B."/>
            <person name="Bucks S."/>
            <person name="Chao H."/>
            <person name="Chevignon G."/>
            <person name="Christen J.M."/>
            <person name="Clarke D.F."/>
            <person name="Dittmer N.T."/>
            <person name="Ferguson L.C.F."/>
            <person name="Garavelou S."/>
            <person name="Gordon K.H.J."/>
            <person name="Gunaratna R.T."/>
            <person name="Han Y."/>
            <person name="Hauser F."/>
            <person name="He Y."/>
            <person name="Heidel-Fischer H."/>
            <person name="Hirsh A."/>
            <person name="Hu Y."/>
            <person name="Jiang H."/>
            <person name="Kalra D."/>
            <person name="Klinner C."/>
            <person name="Konig C."/>
            <person name="Kovar C."/>
            <person name="Kroll A.R."/>
            <person name="Kuwar S.S."/>
            <person name="Lee S.L."/>
            <person name="Lehman R."/>
            <person name="Li K."/>
            <person name="Li Z."/>
            <person name="Liang H."/>
            <person name="Lovelace S."/>
            <person name="Lu Z."/>
            <person name="Mansfield J.H."/>
            <person name="McCulloch K.J."/>
            <person name="Mathew T."/>
            <person name="Morton B."/>
            <person name="Muzny D.M."/>
            <person name="Neunemann D."/>
            <person name="Ongeri F."/>
            <person name="Pauchet Y."/>
            <person name="Pu L.L."/>
            <person name="Pyrousis I."/>
            <person name="Rao X.J."/>
            <person name="Redding A."/>
            <person name="Roesel C."/>
            <person name="Sanchez-Gracia A."/>
            <person name="Schaack S."/>
            <person name="Shukla A."/>
            <person name="Tetreau G."/>
            <person name="Wang Y."/>
            <person name="Xiong G.H."/>
            <person name="Traut W."/>
            <person name="Walsh T.K."/>
            <person name="Worley K.C."/>
            <person name="Wu D."/>
            <person name="Wu W."/>
            <person name="Wu Y.Q."/>
            <person name="Zhang X."/>
            <person name="Zou Z."/>
            <person name="Zucker H."/>
            <person name="Briscoe A.D."/>
            <person name="Burmester T."/>
            <person name="Clem R.J."/>
            <person name="Feyereisen R."/>
            <person name="Grimmelikhuijzen C.J.P."/>
            <person name="Hamodrakas S.J."/>
            <person name="Hansson B.S."/>
            <person name="Huguet E."/>
            <person name="Jermiin L.S."/>
            <person name="Lan Q."/>
            <person name="Lehman H.K."/>
            <person name="Lorenzen M."/>
            <person name="Merzendorfer H."/>
            <person name="Michalopoulos I."/>
            <person name="Morton D.B."/>
            <person name="Muthukrishnan S."/>
            <person name="Oakeshott J.G."/>
            <person name="Palmer W."/>
            <person name="Park Y."/>
            <person name="Passarelli A.L."/>
            <person name="Rozas J."/>
            <person name="Schwartz L.M."/>
            <person name="Smith W."/>
            <person name="Southgate A."/>
            <person name="Vilcinskas A."/>
            <person name="Vogt R."/>
            <person name="Wang P."/>
            <person name="Werren J."/>
            <person name="Yu X.Q."/>
            <person name="Zhou J.J."/>
            <person name="Brown S.J."/>
            <person name="Scherer S.E."/>
            <person name="Richards S."/>
            <person name="Blissard G.W."/>
        </authorList>
    </citation>
    <scope>NUCLEOTIDE SEQUENCE</scope>
</reference>
<organism evidence="2 3">
    <name type="scientific">Manduca sexta</name>
    <name type="common">Tobacco hawkmoth</name>
    <name type="synonym">Tobacco hornworm</name>
    <dbReference type="NCBI Taxonomy" id="7130"/>
    <lineage>
        <taxon>Eukaryota</taxon>
        <taxon>Metazoa</taxon>
        <taxon>Ecdysozoa</taxon>
        <taxon>Arthropoda</taxon>
        <taxon>Hexapoda</taxon>
        <taxon>Insecta</taxon>
        <taxon>Pterygota</taxon>
        <taxon>Neoptera</taxon>
        <taxon>Endopterygota</taxon>
        <taxon>Lepidoptera</taxon>
        <taxon>Glossata</taxon>
        <taxon>Ditrysia</taxon>
        <taxon>Bombycoidea</taxon>
        <taxon>Sphingidae</taxon>
        <taxon>Sphinginae</taxon>
        <taxon>Sphingini</taxon>
        <taxon>Manduca</taxon>
    </lineage>
</organism>
<gene>
    <name evidence="2" type="ORF">O3G_MSEX007731</name>
</gene>
<keyword evidence="1" id="KW-0732">Signal</keyword>
<evidence type="ECO:0000256" key="1">
    <source>
        <dbReference type="SAM" id="SignalP"/>
    </source>
</evidence>
<sequence length="273" mass="31792">MRVFVIFCMIYTVYGAKVKPVESKCEGVMIEKKCHKHEVISNGINRPYHLSYFNHTVFFSYNAGDDDQDTFEIGYVKFGHKVPIAINLTKNGFAIAIDKLNKIAYFGGSEGIYEHDLTKPGEIKHIIKKHDIWHMFYKHHLYFIEYPSQRLHKKVGNDTELVEHITEKIYQFAIDDHQNTYITTKKGLYEIKNGTTERILLKGPKVYRAIVINNKGVPYFCSQSGIYIKEEHTLKEIVHVKNIFGLAFDAEDNFIYSNPHEIVRLLPEPNKKM</sequence>
<comment type="caution">
    <text evidence="2">The sequence shown here is derived from an EMBL/GenBank/DDBJ whole genome shotgun (WGS) entry which is preliminary data.</text>
</comment>
<proteinExistence type="predicted"/>
<name>A0A921Z869_MANSE</name>
<evidence type="ECO:0000313" key="3">
    <source>
        <dbReference type="Proteomes" id="UP000791440"/>
    </source>
</evidence>
<dbReference type="EMBL" id="JH668427">
    <property type="protein sequence ID" value="KAG6452680.1"/>
    <property type="molecule type" value="Genomic_DNA"/>
</dbReference>
<feature type="signal peptide" evidence="1">
    <location>
        <begin position="1"/>
        <end position="15"/>
    </location>
</feature>
<evidence type="ECO:0008006" key="4">
    <source>
        <dbReference type="Google" id="ProtNLM"/>
    </source>
</evidence>
<evidence type="ECO:0000313" key="2">
    <source>
        <dbReference type="EMBL" id="KAG6452680.1"/>
    </source>
</evidence>